<accession>A0A922N0W2</accession>
<evidence type="ECO:0000313" key="2">
    <source>
        <dbReference type="Proteomes" id="UP000249757"/>
    </source>
</evidence>
<protein>
    <submittedName>
        <fullName evidence="1">Uncharacterized protein</fullName>
    </submittedName>
</protein>
<dbReference type="AlphaFoldDB" id="A0A922N0W2"/>
<reference evidence="2" key="1">
    <citation type="journal article" date="2022" name="Microb. Genom.">
        <title>A global pangenome for the wheat fungal pathogen Pyrenophora tritici-repentis and prediction of effector protein structural homology.</title>
        <authorList>
            <person name="Moolhuijzen P.M."/>
            <person name="See P.T."/>
            <person name="Shi G."/>
            <person name="Powell H.R."/>
            <person name="Cockram J."/>
            <person name="Jorgensen L.N."/>
            <person name="Benslimane H."/>
            <person name="Strelkov S.E."/>
            <person name="Turner J."/>
            <person name="Liu Z."/>
            <person name="Moffat C.S."/>
        </authorList>
    </citation>
    <scope>NUCLEOTIDE SEQUENCE [LARGE SCALE GENOMIC DNA]</scope>
</reference>
<sequence length="55" mass="5984">MALYKPSLECEVLFGDLRSSIENSLAMTVSVNFTEGIRIASTTWIVGTTTTALED</sequence>
<name>A0A922N0W2_9PLEO</name>
<comment type="caution">
    <text evidence="1">The sequence shown here is derived from an EMBL/GenBank/DDBJ whole genome shotgun (WGS) entry which is preliminary data.</text>
</comment>
<dbReference type="EMBL" id="NRDI02000135">
    <property type="protein sequence ID" value="KAI1506797.1"/>
    <property type="molecule type" value="Genomic_DNA"/>
</dbReference>
<proteinExistence type="predicted"/>
<evidence type="ECO:0000313" key="1">
    <source>
        <dbReference type="EMBL" id="KAI1506797.1"/>
    </source>
</evidence>
<gene>
    <name evidence="1" type="ORF">Ptr86124_014267</name>
</gene>
<organism evidence="1 2">
    <name type="scientific">Pyrenophora tritici-repentis</name>
    <dbReference type="NCBI Taxonomy" id="45151"/>
    <lineage>
        <taxon>Eukaryota</taxon>
        <taxon>Fungi</taxon>
        <taxon>Dikarya</taxon>
        <taxon>Ascomycota</taxon>
        <taxon>Pezizomycotina</taxon>
        <taxon>Dothideomycetes</taxon>
        <taxon>Pleosporomycetidae</taxon>
        <taxon>Pleosporales</taxon>
        <taxon>Pleosporineae</taxon>
        <taxon>Pleosporaceae</taxon>
        <taxon>Pyrenophora</taxon>
    </lineage>
</organism>
<keyword evidence="2" id="KW-1185">Reference proteome</keyword>
<dbReference type="Proteomes" id="UP000249757">
    <property type="component" value="Unassembled WGS sequence"/>
</dbReference>
<feature type="non-terminal residue" evidence="1">
    <location>
        <position position="55"/>
    </location>
</feature>